<feature type="transmembrane region" description="Helical" evidence="2">
    <location>
        <begin position="12"/>
        <end position="34"/>
    </location>
</feature>
<name>A0A5K7SF70_9BACT</name>
<evidence type="ECO:0000256" key="1">
    <source>
        <dbReference type="ARBA" id="ARBA00022729"/>
    </source>
</evidence>
<proteinExistence type="predicted"/>
<dbReference type="KEGG" id="anf:AQPE_4473"/>
<evidence type="ECO:0000313" key="4">
    <source>
        <dbReference type="Proteomes" id="UP001193389"/>
    </source>
</evidence>
<dbReference type="Gene3D" id="2.130.10.130">
    <property type="entry name" value="Integrin alpha, N-terminal"/>
    <property type="match status" value="1"/>
</dbReference>
<dbReference type="PANTHER" id="PTHR44103:SF1">
    <property type="entry name" value="PROPROTEIN CONVERTASE P"/>
    <property type="match status" value="1"/>
</dbReference>
<sequence length="463" mass="51553">MKEKTSQKKNKGLKNLIPILVILIVIVGIPLLFLNYQARRSGMSMGDAIKRITTKTGSKEAGSENAAINNSGEKIDFLTSLPIGMKFTEPPLISHLQAVDLDGDGLLDVIDCDAKNNTINWIRQYPAGVYTESILAGDLIAPAHIQAIDFDNDGDLDLILAVLGMLFPNNDKIGSVVILENDGHSHFTKHLVVDKIARVSDVRAGDLDKDGDMDLAVAQFGYDDGETRWIENMGGWKFKQHILQNLSGPINVEIVDVDNDGDLDIVSLVSQEWEEIYCFINDGKGNFQPKLIWGSSNQDYGSSGISMCDLDKDGDMDILYSNGDAFDYIPPQGRPWHGAQWLENKGDMKFEFHRLCSFTGATNVRAADIDNDGDLDLFVVSEFNLWDKPDSYSLIWLENTGNMQYTKHEITKNPTHILCCEPGDFNNDGQIDLVTGNMHTYPPFDRMGRITLWTNSGKLNKKK</sequence>
<evidence type="ECO:0000313" key="3">
    <source>
        <dbReference type="EMBL" id="BBE20282.1"/>
    </source>
</evidence>
<organism evidence="3 4">
    <name type="scientific">Aquipluma nitroreducens</name>
    <dbReference type="NCBI Taxonomy" id="2010828"/>
    <lineage>
        <taxon>Bacteria</taxon>
        <taxon>Pseudomonadati</taxon>
        <taxon>Bacteroidota</taxon>
        <taxon>Bacteroidia</taxon>
        <taxon>Marinilabiliales</taxon>
        <taxon>Prolixibacteraceae</taxon>
        <taxon>Aquipluma</taxon>
    </lineage>
</organism>
<dbReference type="AlphaFoldDB" id="A0A5K7SF70"/>
<dbReference type="Pfam" id="PF13517">
    <property type="entry name" value="FG-GAP_3"/>
    <property type="match status" value="4"/>
</dbReference>
<dbReference type="SUPFAM" id="SSF69318">
    <property type="entry name" value="Integrin alpha N-terminal domain"/>
    <property type="match status" value="1"/>
</dbReference>
<dbReference type="EMBL" id="AP018694">
    <property type="protein sequence ID" value="BBE20282.1"/>
    <property type="molecule type" value="Genomic_DNA"/>
</dbReference>
<keyword evidence="2" id="KW-0472">Membrane</keyword>
<keyword evidence="2" id="KW-0812">Transmembrane</keyword>
<dbReference type="Proteomes" id="UP001193389">
    <property type="component" value="Chromosome"/>
</dbReference>
<evidence type="ECO:0000256" key="2">
    <source>
        <dbReference type="SAM" id="Phobius"/>
    </source>
</evidence>
<dbReference type="InterPro" id="IPR028994">
    <property type="entry name" value="Integrin_alpha_N"/>
</dbReference>
<evidence type="ECO:0008006" key="5">
    <source>
        <dbReference type="Google" id="ProtNLM"/>
    </source>
</evidence>
<dbReference type="InterPro" id="IPR013517">
    <property type="entry name" value="FG-GAP"/>
</dbReference>
<dbReference type="PANTHER" id="PTHR44103">
    <property type="entry name" value="PROPROTEIN CONVERTASE P"/>
    <property type="match status" value="1"/>
</dbReference>
<gene>
    <name evidence="3" type="ORF">AQPE_4473</name>
</gene>
<keyword evidence="1" id="KW-0732">Signal</keyword>
<keyword evidence="4" id="KW-1185">Reference proteome</keyword>
<protein>
    <recommendedName>
        <fullName evidence="5">VCBS repeat-containing protein</fullName>
    </recommendedName>
</protein>
<reference evidence="3" key="1">
    <citation type="journal article" date="2020" name="Int. J. Syst. Evol. Microbiol.">
        <title>Aquipluma nitroreducens gen. nov. sp. nov., a novel facultatively anaerobic bacterium isolated from a freshwater lake.</title>
        <authorList>
            <person name="Watanabe M."/>
            <person name="Kojima H."/>
            <person name="Fukui M."/>
        </authorList>
    </citation>
    <scope>NUCLEOTIDE SEQUENCE</scope>
    <source>
        <strain evidence="3">MeG22</strain>
    </source>
</reference>
<accession>A0A5K7SF70</accession>
<keyword evidence="2" id="KW-1133">Transmembrane helix</keyword>